<protein>
    <recommendedName>
        <fullName evidence="2">Aminoglycoside phosphotransferase domain-containing protein</fullName>
    </recommendedName>
</protein>
<name>A0ABP4N6Z7_9ACTN</name>
<sequence>MNTPALRDWLLEDYGLRVVELTRVHGGADLAAEVWRADSQSRGGIRSYAVKWSGGGTDAGPLVSAELAGVLGVAGPVRTRAGGLWSVRGGRRLTVAPWVDGESAAAVGVSEEQWAAYGVLLAGVHSVEPSEELRRVLPRLNPVNARMPGLLRDLDARLTGRRGEADAIEAELAELWLGHREAILRLLEAVDQPRGRAVICHADPHLGNVIVGGDGVQLIDWDDAVLAPREQDLMFLLGGMGTLGPTTAVQLDAFFAGYGEVELDRVNLRYYRRARVQEEVGLWAEQVITGPDREQALEILRGVLGPGGLLRVADPDVGLGVGADAVGDGEGREAGGDGVGPV</sequence>
<accession>A0ABP4N6Z7</accession>
<feature type="domain" description="Aminoglycoside phosphotransferase" evidence="2">
    <location>
        <begin position="78"/>
        <end position="264"/>
    </location>
</feature>
<dbReference type="InterPro" id="IPR002575">
    <property type="entry name" value="Aminoglycoside_PTrfase"/>
</dbReference>
<evidence type="ECO:0000313" key="3">
    <source>
        <dbReference type="EMBL" id="GAA1554543.1"/>
    </source>
</evidence>
<gene>
    <name evidence="3" type="ORF">GCM10009741_68770</name>
</gene>
<dbReference type="Gene3D" id="1.20.58.840">
    <property type="match status" value="1"/>
</dbReference>
<dbReference type="Proteomes" id="UP001500363">
    <property type="component" value="Unassembled WGS sequence"/>
</dbReference>
<dbReference type="InterPro" id="IPR011009">
    <property type="entry name" value="Kinase-like_dom_sf"/>
</dbReference>
<organism evidence="3 4">
    <name type="scientific">Kribbella lupini</name>
    <dbReference type="NCBI Taxonomy" id="291602"/>
    <lineage>
        <taxon>Bacteria</taxon>
        <taxon>Bacillati</taxon>
        <taxon>Actinomycetota</taxon>
        <taxon>Actinomycetes</taxon>
        <taxon>Propionibacteriales</taxon>
        <taxon>Kribbellaceae</taxon>
        <taxon>Kribbella</taxon>
    </lineage>
</organism>
<reference evidence="4" key="1">
    <citation type="journal article" date="2019" name="Int. J. Syst. Evol. Microbiol.">
        <title>The Global Catalogue of Microorganisms (GCM) 10K type strain sequencing project: providing services to taxonomists for standard genome sequencing and annotation.</title>
        <authorList>
            <consortium name="The Broad Institute Genomics Platform"/>
            <consortium name="The Broad Institute Genome Sequencing Center for Infectious Disease"/>
            <person name="Wu L."/>
            <person name="Ma J."/>
        </authorList>
    </citation>
    <scope>NUCLEOTIDE SEQUENCE [LARGE SCALE GENOMIC DNA]</scope>
    <source>
        <strain evidence="4">JCM 14303</strain>
    </source>
</reference>
<evidence type="ECO:0000256" key="1">
    <source>
        <dbReference type="SAM" id="MobiDB-lite"/>
    </source>
</evidence>
<evidence type="ECO:0000259" key="2">
    <source>
        <dbReference type="Pfam" id="PF01636"/>
    </source>
</evidence>
<dbReference type="EMBL" id="BAAANC010000004">
    <property type="protein sequence ID" value="GAA1554543.1"/>
    <property type="molecule type" value="Genomic_DNA"/>
</dbReference>
<dbReference type="SUPFAM" id="SSF56112">
    <property type="entry name" value="Protein kinase-like (PK-like)"/>
    <property type="match status" value="1"/>
</dbReference>
<feature type="region of interest" description="Disordered" evidence="1">
    <location>
        <begin position="323"/>
        <end position="342"/>
    </location>
</feature>
<dbReference type="Pfam" id="PF01636">
    <property type="entry name" value="APH"/>
    <property type="match status" value="1"/>
</dbReference>
<proteinExistence type="predicted"/>
<keyword evidence="4" id="KW-1185">Reference proteome</keyword>
<dbReference type="Gene3D" id="3.30.200.20">
    <property type="entry name" value="Phosphorylase Kinase, domain 1"/>
    <property type="match status" value="1"/>
</dbReference>
<dbReference type="RefSeq" id="WP_344181763.1">
    <property type="nucleotide sequence ID" value="NZ_BAAANC010000004.1"/>
</dbReference>
<dbReference type="Gene3D" id="1.10.510.10">
    <property type="entry name" value="Transferase(Phosphotransferase) domain 1"/>
    <property type="match status" value="1"/>
</dbReference>
<comment type="caution">
    <text evidence="3">The sequence shown here is derived from an EMBL/GenBank/DDBJ whole genome shotgun (WGS) entry which is preliminary data.</text>
</comment>
<evidence type="ECO:0000313" key="4">
    <source>
        <dbReference type="Proteomes" id="UP001500363"/>
    </source>
</evidence>